<keyword evidence="2 6" id="KW-0963">Cytoplasm</keyword>
<comment type="subcellular location">
    <subcellularLocation>
        <location evidence="6">Cytoplasm</location>
    </subcellularLocation>
</comment>
<evidence type="ECO:0000313" key="7">
    <source>
        <dbReference type="EMBL" id="HIU93749.1"/>
    </source>
</evidence>
<dbReference type="GO" id="GO:0032259">
    <property type="term" value="P:methylation"/>
    <property type="evidence" value="ECO:0007669"/>
    <property type="project" value="UniProtKB-KW"/>
</dbReference>
<protein>
    <recommendedName>
        <fullName evidence="6">Ribosomal protein L11 methyltransferase</fullName>
        <shortName evidence="6">L11 Mtase</shortName>
        <ecNumber evidence="6">2.1.1.-</ecNumber>
    </recommendedName>
</protein>
<feature type="binding site" evidence="6">
    <location>
        <position position="256"/>
    </location>
    <ligand>
        <name>S-adenosyl-L-methionine</name>
        <dbReference type="ChEBI" id="CHEBI:59789"/>
    </ligand>
</feature>
<evidence type="ECO:0000256" key="6">
    <source>
        <dbReference type="HAMAP-Rule" id="MF_00735"/>
    </source>
</evidence>
<dbReference type="InterPro" id="IPR004498">
    <property type="entry name" value="Ribosomal_PrmA_MeTrfase"/>
</dbReference>
<dbReference type="SUPFAM" id="SSF53335">
    <property type="entry name" value="S-adenosyl-L-methionine-dependent methyltransferases"/>
    <property type="match status" value="1"/>
</dbReference>
<dbReference type="GO" id="GO:0005840">
    <property type="term" value="C:ribosome"/>
    <property type="evidence" value="ECO:0007669"/>
    <property type="project" value="UniProtKB-KW"/>
</dbReference>
<reference evidence="7" key="2">
    <citation type="journal article" date="2021" name="PeerJ">
        <title>Extensive microbial diversity within the chicken gut microbiome revealed by metagenomics and culture.</title>
        <authorList>
            <person name="Gilroy R."/>
            <person name="Ravi A."/>
            <person name="Getino M."/>
            <person name="Pursley I."/>
            <person name="Horton D.L."/>
            <person name="Alikhan N.F."/>
            <person name="Baker D."/>
            <person name="Gharbi K."/>
            <person name="Hall N."/>
            <person name="Watson M."/>
            <person name="Adriaenssens E.M."/>
            <person name="Foster-Nyarko E."/>
            <person name="Jarju S."/>
            <person name="Secka A."/>
            <person name="Antonio M."/>
            <person name="Oren A."/>
            <person name="Chaudhuri R.R."/>
            <person name="La Ragione R."/>
            <person name="Hildebrand F."/>
            <person name="Pallen M.J."/>
        </authorList>
    </citation>
    <scope>NUCLEOTIDE SEQUENCE</scope>
    <source>
        <strain evidence="7">ChiGjej2B2-16831</strain>
    </source>
</reference>
<sequence>MKWYEIAVYTTDAGIEPVCGALTGAGLSGFSIEESREAAAAFLEQSALYWDFADMAHIGTDAPCVKAYLAALPENKPLLDAARAAVKRLRGEDLGVDVGPLTVCVTVRDDEDWANSWKRYYEPIEVGERLLVLPSWKPRTRTRRTTLRLDPGLAFGTGAHHTTRMCLELLEAAVPQGGAMLDLGCGSGILSIAARLLGASRAVAVDIDPVAERIAHENAALNGVDDAGYTVEIGDVLTDAALRARIAGAYDVVVANIVADVIIRLAPFALACCRPGAPFIASGIIDEREAETADAIRAAGFAVRQVRRAGGWAAILAVRPA</sequence>
<dbReference type="InterPro" id="IPR050078">
    <property type="entry name" value="Ribosomal_L11_MeTrfase_PrmA"/>
</dbReference>
<keyword evidence="7" id="KW-0689">Ribosomal protein</keyword>
<dbReference type="Proteomes" id="UP000824128">
    <property type="component" value="Unassembled WGS sequence"/>
</dbReference>
<keyword evidence="3 6" id="KW-0489">Methyltransferase</keyword>
<evidence type="ECO:0000313" key="8">
    <source>
        <dbReference type="Proteomes" id="UP000824128"/>
    </source>
</evidence>
<evidence type="ECO:0000256" key="2">
    <source>
        <dbReference type="ARBA" id="ARBA00022490"/>
    </source>
</evidence>
<dbReference type="PANTHER" id="PTHR43648:SF1">
    <property type="entry name" value="ELECTRON TRANSFER FLAVOPROTEIN BETA SUBUNIT LYSINE METHYLTRANSFERASE"/>
    <property type="match status" value="1"/>
</dbReference>
<comment type="caution">
    <text evidence="7">The sequence shown here is derived from an EMBL/GenBank/DDBJ whole genome shotgun (WGS) entry which is preliminary data.</text>
</comment>
<comment type="similarity">
    <text evidence="1 6">Belongs to the methyltransferase superfamily. PrmA family.</text>
</comment>
<dbReference type="PIRSF" id="PIRSF000401">
    <property type="entry name" value="RPL11_MTase"/>
    <property type="match status" value="1"/>
</dbReference>
<dbReference type="EMBL" id="DVNZ01000039">
    <property type="protein sequence ID" value="HIU93749.1"/>
    <property type="molecule type" value="Genomic_DNA"/>
</dbReference>
<dbReference type="HAMAP" id="MF_00735">
    <property type="entry name" value="Methyltr_PrmA"/>
    <property type="match status" value="1"/>
</dbReference>
<dbReference type="NCBIfam" id="TIGR00406">
    <property type="entry name" value="prmA"/>
    <property type="match status" value="1"/>
</dbReference>
<evidence type="ECO:0000256" key="3">
    <source>
        <dbReference type="ARBA" id="ARBA00022603"/>
    </source>
</evidence>
<feature type="binding site" evidence="6">
    <location>
        <position position="163"/>
    </location>
    <ligand>
        <name>S-adenosyl-L-methionine</name>
        <dbReference type="ChEBI" id="CHEBI:59789"/>
    </ligand>
</feature>
<dbReference type="Pfam" id="PF06325">
    <property type="entry name" value="PrmA"/>
    <property type="match status" value="1"/>
</dbReference>
<dbReference type="EC" id="2.1.1.-" evidence="6"/>
<evidence type="ECO:0000256" key="1">
    <source>
        <dbReference type="ARBA" id="ARBA00009741"/>
    </source>
</evidence>
<evidence type="ECO:0000256" key="5">
    <source>
        <dbReference type="ARBA" id="ARBA00022691"/>
    </source>
</evidence>
<comment type="catalytic activity">
    <reaction evidence="6">
        <text>L-lysyl-[protein] + 3 S-adenosyl-L-methionine = N(6),N(6),N(6)-trimethyl-L-lysyl-[protein] + 3 S-adenosyl-L-homocysteine + 3 H(+)</text>
        <dbReference type="Rhea" id="RHEA:54192"/>
        <dbReference type="Rhea" id="RHEA-COMP:9752"/>
        <dbReference type="Rhea" id="RHEA-COMP:13826"/>
        <dbReference type="ChEBI" id="CHEBI:15378"/>
        <dbReference type="ChEBI" id="CHEBI:29969"/>
        <dbReference type="ChEBI" id="CHEBI:57856"/>
        <dbReference type="ChEBI" id="CHEBI:59789"/>
        <dbReference type="ChEBI" id="CHEBI:61961"/>
    </reaction>
</comment>
<keyword evidence="7" id="KW-0687">Ribonucleoprotein</keyword>
<gene>
    <name evidence="6 7" type="primary">prmA</name>
    <name evidence="7" type="ORF">IAD24_01190</name>
</gene>
<dbReference type="GO" id="GO:0008276">
    <property type="term" value="F:protein methyltransferase activity"/>
    <property type="evidence" value="ECO:0007669"/>
    <property type="project" value="UniProtKB-UniRule"/>
</dbReference>
<dbReference type="Gene3D" id="3.40.50.150">
    <property type="entry name" value="Vaccinia Virus protein VP39"/>
    <property type="match status" value="1"/>
</dbReference>
<dbReference type="InterPro" id="IPR029063">
    <property type="entry name" value="SAM-dependent_MTases_sf"/>
</dbReference>
<name>A0A9D1N268_9FIRM</name>
<dbReference type="PANTHER" id="PTHR43648">
    <property type="entry name" value="ELECTRON TRANSFER FLAVOPROTEIN BETA SUBUNIT LYSINE METHYLTRANSFERASE"/>
    <property type="match status" value="1"/>
</dbReference>
<reference evidence="7" key="1">
    <citation type="submission" date="2020-10" db="EMBL/GenBank/DDBJ databases">
        <authorList>
            <person name="Gilroy R."/>
        </authorList>
    </citation>
    <scope>NUCLEOTIDE SEQUENCE</scope>
    <source>
        <strain evidence="7">ChiGjej2B2-16831</strain>
    </source>
</reference>
<keyword evidence="4 6" id="KW-0808">Transferase</keyword>
<dbReference type="AlphaFoldDB" id="A0A9D1N268"/>
<dbReference type="CDD" id="cd02440">
    <property type="entry name" value="AdoMet_MTases"/>
    <property type="match status" value="1"/>
</dbReference>
<feature type="binding site" evidence="6">
    <location>
        <position position="184"/>
    </location>
    <ligand>
        <name>S-adenosyl-L-methionine</name>
        <dbReference type="ChEBI" id="CHEBI:59789"/>
    </ligand>
</feature>
<feature type="binding site" evidence="6">
    <location>
        <position position="206"/>
    </location>
    <ligand>
        <name>S-adenosyl-L-methionine</name>
        <dbReference type="ChEBI" id="CHEBI:59789"/>
    </ligand>
</feature>
<keyword evidence="5 6" id="KW-0949">S-adenosyl-L-methionine</keyword>
<evidence type="ECO:0000256" key="4">
    <source>
        <dbReference type="ARBA" id="ARBA00022679"/>
    </source>
</evidence>
<dbReference type="GO" id="GO:0005737">
    <property type="term" value="C:cytoplasm"/>
    <property type="evidence" value="ECO:0007669"/>
    <property type="project" value="UniProtKB-SubCell"/>
</dbReference>
<accession>A0A9D1N268</accession>
<organism evidence="7 8">
    <name type="scientific">Candidatus Aphodomorpha intestinavium</name>
    <dbReference type="NCBI Taxonomy" id="2840672"/>
    <lineage>
        <taxon>Bacteria</taxon>
        <taxon>Bacillati</taxon>
        <taxon>Bacillota</taxon>
        <taxon>Clostridia</taxon>
        <taxon>Eubacteriales</taxon>
        <taxon>Candidatus Aphodomorpha</taxon>
    </lineage>
</organism>
<proteinExistence type="inferred from homology"/>
<comment type="function">
    <text evidence="6">Methylates ribosomal protein L11.</text>
</comment>